<sequence>MHICVATLNPYANQFWVHRDRYKKLFQKKTNEDGKVYSPAPPITTTTTIEITYIPRRRCRPKNFTRLCK</sequence>
<name>A0A368G3P6_ANCCA</name>
<gene>
    <name evidence="1" type="ORF">ANCCAN_15760</name>
</gene>
<evidence type="ECO:0000313" key="1">
    <source>
        <dbReference type="EMBL" id="RCN38318.1"/>
    </source>
</evidence>
<accession>A0A368G3P6</accession>
<dbReference type="EMBL" id="JOJR01000409">
    <property type="protein sequence ID" value="RCN38318.1"/>
    <property type="molecule type" value="Genomic_DNA"/>
</dbReference>
<dbReference type="AlphaFoldDB" id="A0A368G3P6"/>
<keyword evidence="2" id="KW-1185">Reference proteome</keyword>
<dbReference type="Proteomes" id="UP000252519">
    <property type="component" value="Unassembled WGS sequence"/>
</dbReference>
<reference evidence="1 2" key="1">
    <citation type="submission" date="2014-10" db="EMBL/GenBank/DDBJ databases">
        <title>Draft genome of the hookworm Ancylostoma caninum.</title>
        <authorList>
            <person name="Mitreva M."/>
        </authorList>
    </citation>
    <scope>NUCLEOTIDE SEQUENCE [LARGE SCALE GENOMIC DNA]</scope>
    <source>
        <strain evidence="1 2">Baltimore</strain>
    </source>
</reference>
<proteinExistence type="predicted"/>
<evidence type="ECO:0000313" key="2">
    <source>
        <dbReference type="Proteomes" id="UP000252519"/>
    </source>
</evidence>
<protein>
    <submittedName>
        <fullName evidence="1">Uncharacterized protein</fullName>
    </submittedName>
</protein>
<comment type="caution">
    <text evidence="1">The sequence shown here is derived from an EMBL/GenBank/DDBJ whole genome shotgun (WGS) entry which is preliminary data.</text>
</comment>
<organism evidence="1 2">
    <name type="scientific">Ancylostoma caninum</name>
    <name type="common">Dog hookworm</name>
    <dbReference type="NCBI Taxonomy" id="29170"/>
    <lineage>
        <taxon>Eukaryota</taxon>
        <taxon>Metazoa</taxon>
        <taxon>Ecdysozoa</taxon>
        <taxon>Nematoda</taxon>
        <taxon>Chromadorea</taxon>
        <taxon>Rhabditida</taxon>
        <taxon>Rhabditina</taxon>
        <taxon>Rhabditomorpha</taxon>
        <taxon>Strongyloidea</taxon>
        <taxon>Ancylostomatidae</taxon>
        <taxon>Ancylostomatinae</taxon>
        <taxon>Ancylostoma</taxon>
    </lineage>
</organism>